<evidence type="ECO:0000256" key="10">
    <source>
        <dbReference type="ARBA" id="ARBA00031900"/>
    </source>
</evidence>
<evidence type="ECO:0000256" key="8">
    <source>
        <dbReference type="ARBA" id="ARBA00022917"/>
    </source>
</evidence>
<dbReference type="Pfam" id="PF00587">
    <property type="entry name" value="tRNA-synt_2b"/>
    <property type="match status" value="1"/>
</dbReference>
<accession>A0A8B8LWG9</accession>
<dbReference type="InterPro" id="IPR002314">
    <property type="entry name" value="aa-tRNA-synt_IIb"/>
</dbReference>
<evidence type="ECO:0000256" key="11">
    <source>
        <dbReference type="ARBA" id="ARBA00049515"/>
    </source>
</evidence>
<dbReference type="PANTHER" id="PTHR11451">
    <property type="entry name" value="THREONINE-TRNA LIGASE"/>
    <property type="match status" value="1"/>
</dbReference>
<dbReference type="SUPFAM" id="SSF55186">
    <property type="entry name" value="ThrRS/AlaRS common domain"/>
    <property type="match status" value="1"/>
</dbReference>
<dbReference type="CDD" id="cd01667">
    <property type="entry name" value="TGS_ThrRS"/>
    <property type="match status" value="1"/>
</dbReference>
<evidence type="ECO:0000256" key="1">
    <source>
        <dbReference type="ARBA" id="ARBA00004496"/>
    </source>
</evidence>
<keyword evidence="6" id="KW-0547">Nucleotide-binding</keyword>
<keyword evidence="7" id="KW-0067">ATP-binding</keyword>
<dbReference type="Pfam" id="PF03129">
    <property type="entry name" value="HGTP_anticodon"/>
    <property type="match status" value="1"/>
</dbReference>
<dbReference type="GeneID" id="113868924"/>
<evidence type="ECO:0000313" key="14">
    <source>
        <dbReference type="Proteomes" id="UP000694853"/>
    </source>
</evidence>
<evidence type="ECO:0000256" key="5">
    <source>
        <dbReference type="ARBA" id="ARBA00022598"/>
    </source>
</evidence>
<dbReference type="InterPro" id="IPR002320">
    <property type="entry name" value="Thr-tRNA-ligase_IIa"/>
</dbReference>
<evidence type="ECO:0000256" key="3">
    <source>
        <dbReference type="ARBA" id="ARBA00013163"/>
    </source>
</evidence>
<dbReference type="GO" id="GO:0005524">
    <property type="term" value="F:ATP binding"/>
    <property type="evidence" value="ECO:0007669"/>
    <property type="project" value="UniProtKB-KW"/>
</dbReference>
<name>A0A8B8LWG9_ABRPR</name>
<dbReference type="EC" id="6.1.1.3" evidence="3"/>
<evidence type="ECO:0000256" key="9">
    <source>
        <dbReference type="ARBA" id="ARBA00023146"/>
    </source>
</evidence>
<dbReference type="RefSeq" id="XP_027360726.1">
    <property type="nucleotide sequence ID" value="XM_027504925.1"/>
</dbReference>
<dbReference type="SUPFAM" id="SSF55681">
    <property type="entry name" value="Class II aaRS and biotin synthetases"/>
    <property type="match status" value="1"/>
</dbReference>
<evidence type="ECO:0000259" key="12">
    <source>
        <dbReference type="PROSITE" id="PS50862"/>
    </source>
</evidence>
<dbReference type="Proteomes" id="UP000694853">
    <property type="component" value="Unplaced"/>
</dbReference>
<proteinExistence type="inferred from homology"/>
<evidence type="ECO:0000313" key="15">
    <source>
        <dbReference type="RefSeq" id="XP_027360726.1"/>
    </source>
</evidence>
<dbReference type="InterPro" id="IPR004154">
    <property type="entry name" value="Anticodon-bd"/>
</dbReference>
<dbReference type="InterPro" id="IPR036621">
    <property type="entry name" value="Anticodon-bd_dom_sf"/>
</dbReference>
<dbReference type="PROSITE" id="PS51880">
    <property type="entry name" value="TGS"/>
    <property type="match status" value="1"/>
</dbReference>
<dbReference type="PANTHER" id="PTHR11451:SF46">
    <property type="entry name" value="THREONINE--TRNA LIGASE"/>
    <property type="match status" value="1"/>
</dbReference>
<dbReference type="FunFam" id="3.10.20.30:FF:000006">
    <property type="entry name" value="Threonine--tRNA ligase, cytoplasmic"/>
    <property type="match status" value="1"/>
</dbReference>
<gene>
    <name evidence="15" type="primary">LOC113868924</name>
</gene>
<comment type="catalytic activity">
    <reaction evidence="11">
        <text>tRNA(Thr) + L-threonine + ATP = L-threonyl-tRNA(Thr) + AMP + diphosphate + H(+)</text>
        <dbReference type="Rhea" id="RHEA:24624"/>
        <dbReference type="Rhea" id="RHEA-COMP:9670"/>
        <dbReference type="Rhea" id="RHEA-COMP:9704"/>
        <dbReference type="ChEBI" id="CHEBI:15378"/>
        <dbReference type="ChEBI" id="CHEBI:30616"/>
        <dbReference type="ChEBI" id="CHEBI:33019"/>
        <dbReference type="ChEBI" id="CHEBI:57926"/>
        <dbReference type="ChEBI" id="CHEBI:78442"/>
        <dbReference type="ChEBI" id="CHEBI:78534"/>
        <dbReference type="ChEBI" id="CHEBI:456215"/>
        <dbReference type="EC" id="6.1.1.3"/>
    </reaction>
</comment>
<reference evidence="15" key="2">
    <citation type="submission" date="2025-08" db="UniProtKB">
        <authorList>
            <consortium name="RefSeq"/>
        </authorList>
    </citation>
    <scope>IDENTIFICATION</scope>
    <source>
        <tissue evidence="15">Young leaves</tissue>
    </source>
</reference>
<dbReference type="GO" id="GO:0004829">
    <property type="term" value="F:threonine-tRNA ligase activity"/>
    <property type="evidence" value="ECO:0007669"/>
    <property type="project" value="UniProtKB-EC"/>
</dbReference>
<keyword evidence="9" id="KW-0030">Aminoacyl-tRNA synthetase</keyword>
<dbReference type="InterPro" id="IPR047246">
    <property type="entry name" value="ThrRS_anticodon"/>
</dbReference>
<reference evidence="14" key="1">
    <citation type="journal article" date="2019" name="Toxins">
        <title>Detection of Abrin-Like and Prepropulchellin-Like Toxin Genes and Transcripts Using Whole Genome Sequencing and Full-Length Transcript Sequencing of Abrus precatorius.</title>
        <authorList>
            <person name="Hovde B.T."/>
            <person name="Daligault H.E."/>
            <person name="Hanschen E.R."/>
            <person name="Kunde Y.A."/>
            <person name="Johnson M.B."/>
            <person name="Starkenburg S.R."/>
            <person name="Johnson S.L."/>
        </authorList>
    </citation>
    <scope>NUCLEOTIDE SEQUENCE [LARGE SCALE GENOMIC DNA]</scope>
</reference>
<dbReference type="InterPro" id="IPR004095">
    <property type="entry name" value="TGS"/>
</dbReference>
<dbReference type="InterPro" id="IPR045864">
    <property type="entry name" value="aa-tRNA-synth_II/BPL/LPL"/>
</dbReference>
<evidence type="ECO:0000256" key="4">
    <source>
        <dbReference type="ARBA" id="ARBA00022490"/>
    </source>
</evidence>
<comment type="subcellular location">
    <subcellularLocation>
        <location evidence="1">Cytoplasm</location>
    </subcellularLocation>
</comment>
<dbReference type="InterPro" id="IPR018163">
    <property type="entry name" value="Thr/Ala-tRNA-synth_IIc_edit"/>
</dbReference>
<comment type="similarity">
    <text evidence="2">Belongs to the class-II aminoacyl-tRNA synthetase family.</text>
</comment>
<dbReference type="PRINTS" id="PR01047">
    <property type="entry name" value="TRNASYNTHTHR"/>
</dbReference>
<dbReference type="GO" id="GO:0006435">
    <property type="term" value="P:threonyl-tRNA aminoacylation"/>
    <property type="evidence" value="ECO:0007669"/>
    <property type="project" value="InterPro"/>
</dbReference>
<dbReference type="CDD" id="cd00860">
    <property type="entry name" value="ThrRS_anticodon"/>
    <property type="match status" value="1"/>
</dbReference>
<organism evidence="14 15">
    <name type="scientific">Abrus precatorius</name>
    <name type="common">Indian licorice</name>
    <name type="synonym">Glycine abrus</name>
    <dbReference type="NCBI Taxonomy" id="3816"/>
    <lineage>
        <taxon>Eukaryota</taxon>
        <taxon>Viridiplantae</taxon>
        <taxon>Streptophyta</taxon>
        <taxon>Embryophyta</taxon>
        <taxon>Tracheophyta</taxon>
        <taxon>Spermatophyta</taxon>
        <taxon>Magnoliopsida</taxon>
        <taxon>eudicotyledons</taxon>
        <taxon>Gunneridae</taxon>
        <taxon>Pentapetalae</taxon>
        <taxon>rosids</taxon>
        <taxon>fabids</taxon>
        <taxon>Fabales</taxon>
        <taxon>Fabaceae</taxon>
        <taxon>Papilionoideae</taxon>
        <taxon>50 kb inversion clade</taxon>
        <taxon>NPAAA clade</taxon>
        <taxon>indigoferoid/millettioid clade</taxon>
        <taxon>Abreae</taxon>
        <taxon>Abrus</taxon>
    </lineage>
</organism>
<evidence type="ECO:0000259" key="13">
    <source>
        <dbReference type="PROSITE" id="PS51880"/>
    </source>
</evidence>
<dbReference type="AlphaFoldDB" id="A0A8B8LWG9"/>
<sequence length="485" mass="55434">MLCSLIRLRRYASHSLLPLRLFSPINRFSSVAAAMVAHAKDDAYLNAVIPKRIQLFETILAEQRTQRLSLSSDPIKVTLPNGNVKEAKKWLTTPLDIACEISKNLAANALIARVNGVLWDMTRPLEEDCQLQIFKFEDDEGRDTFWHSSAHILGESLETEYGCKLCIGPCTTRGEGFYYDAFYGDLSLNDDHFKQIEAKLPLRLADFGVLHRNEASGALSGLTRVRRFQQDDAHIFCRESQIKDEVRNALNFINYVNDIFGFTYELKLSTRPEKYLGDFATWEKAESALKEALDDFGKPWQLNEGDGAFYGPKIDISVSDALSRKFQCATLQLDFQLPDRFKLEYSAEDEAKIERPVMIHRAILGSVERMFAILLEHYKGKWPFWLSPRQAIVCPVSEKSQSYALQVRDQIHQAGYHVDADTTDRKIQKKVREAQLAQYNYILVVGEEEANTGQVSVRVRDKADHNVMSIENLLKHFRDEIAAFH</sequence>
<evidence type="ECO:0000256" key="7">
    <source>
        <dbReference type="ARBA" id="ARBA00022840"/>
    </source>
</evidence>
<feature type="domain" description="TGS" evidence="13">
    <location>
        <begin position="73"/>
        <end position="135"/>
    </location>
</feature>
<keyword evidence="5 15" id="KW-0436">Ligase</keyword>
<feature type="domain" description="Aminoacyl-transfer RNA synthetases class-II family profile" evidence="12">
    <location>
        <begin position="200"/>
        <end position="383"/>
    </location>
</feature>
<dbReference type="Gene3D" id="3.30.930.10">
    <property type="entry name" value="Bira Bifunctional Protein, Domain 2"/>
    <property type="match status" value="1"/>
</dbReference>
<dbReference type="SUPFAM" id="SSF81271">
    <property type="entry name" value="TGS-like"/>
    <property type="match status" value="1"/>
</dbReference>
<dbReference type="Gene3D" id="3.40.50.800">
    <property type="entry name" value="Anticodon-binding domain"/>
    <property type="match status" value="1"/>
</dbReference>
<dbReference type="Gene3D" id="3.10.20.30">
    <property type="match status" value="1"/>
</dbReference>
<dbReference type="InterPro" id="IPR006195">
    <property type="entry name" value="aa-tRNA-synth_II"/>
</dbReference>
<dbReference type="GO" id="GO:0009507">
    <property type="term" value="C:chloroplast"/>
    <property type="evidence" value="ECO:0007669"/>
    <property type="project" value="TreeGrafter"/>
</dbReference>
<dbReference type="FunFam" id="3.40.50.800:FF:000019">
    <property type="entry name" value="Threonine--tRNA ligase mitochondrial 1"/>
    <property type="match status" value="1"/>
</dbReference>
<keyword evidence="4" id="KW-0963">Cytoplasm</keyword>
<dbReference type="Pfam" id="PF02824">
    <property type="entry name" value="TGS"/>
    <property type="match status" value="1"/>
</dbReference>
<keyword evidence="8" id="KW-0648">Protein biosynthesis</keyword>
<dbReference type="InterPro" id="IPR012675">
    <property type="entry name" value="Beta-grasp_dom_sf"/>
</dbReference>
<dbReference type="FunFam" id="3.30.930.10:FF:000213">
    <property type="entry name" value="Probable threonine--tRNA ligase, cytoplasmic"/>
    <property type="match status" value="1"/>
</dbReference>
<evidence type="ECO:0000256" key="6">
    <source>
        <dbReference type="ARBA" id="ARBA00022741"/>
    </source>
</evidence>
<dbReference type="SUPFAM" id="SSF52954">
    <property type="entry name" value="Class II aaRS ABD-related"/>
    <property type="match status" value="1"/>
</dbReference>
<dbReference type="InterPro" id="IPR012676">
    <property type="entry name" value="TGS-like"/>
</dbReference>
<keyword evidence="14" id="KW-1185">Reference proteome</keyword>
<evidence type="ECO:0000256" key="2">
    <source>
        <dbReference type="ARBA" id="ARBA00008226"/>
    </source>
</evidence>
<dbReference type="PROSITE" id="PS50862">
    <property type="entry name" value="AA_TRNA_LIGASE_II"/>
    <property type="match status" value="1"/>
</dbReference>
<dbReference type="GO" id="GO:0005739">
    <property type="term" value="C:mitochondrion"/>
    <property type="evidence" value="ECO:0007669"/>
    <property type="project" value="TreeGrafter"/>
</dbReference>
<protein>
    <recommendedName>
        <fullName evidence="3">threonine--tRNA ligase</fullName>
        <ecNumber evidence="3">6.1.1.3</ecNumber>
    </recommendedName>
    <alternativeName>
        <fullName evidence="10">Threonyl-tRNA synthetase</fullName>
    </alternativeName>
</protein>